<keyword evidence="1" id="KW-0240">DNA-directed RNA polymerase</keyword>
<proteinExistence type="predicted"/>
<comment type="caution">
    <text evidence="1">The sequence shown here is derived from an EMBL/GenBank/DDBJ whole genome shotgun (WGS) entry which is preliminary data.</text>
</comment>
<protein>
    <submittedName>
        <fullName evidence="1">DNA-directed RNA polymerase</fullName>
    </submittedName>
</protein>
<name>A0AAN4Q1D0_PSESF</name>
<gene>
    <name evidence="1" type="ORF">KPSA3_01159</name>
</gene>
<evidence type="ECO:0000313" key="2">
    <source>
        <dbReference type="Proteomes" id="UP000248291"/>
    </source>
</evidence>
<evidence type="ECO:0000313" key="1">
    <source>
        <dbReference type="EMBL" id="GBH15236.1"/>
    </source>
</evidence>
<dbReference type="AlphaFoldDB" id="A0AAN4Q1D0"/>
<dbReference type="EMBL" id="BGKA01000037">
    <property type="protein sequence ID" value="GBH15236.1"/>
    <property type="molecule type" value="Genomic_DNA"/>
</dbReference>
<dbReference type="GO" id="GO:0000428">
    <property type="term" value="C:DNA-directed RNA polymerase complex"/>
    <property type="evidence" value="ECO:0007669"/>
    <property type="project" value="UniProtKB-KW"/>
</dbReference>
<dbReference type="Proteomes" id="UP000248291">
    <property type="component" value="Unassembled WGS sequence"/>
</dbReference>
<reference evidence="1 2" key="1">
    <citation type="submission" date="2018-04" db="EMBL/GenBank/DDBJ databases">
        <title>Draft genome sequence of Pseudomonas syringae pv. actinidiae biovar 3 strains isolated from kiwifruit in Kagawa prefecture.</title>
        <authorList>
            <person name="Tabuchi M."/>
            <person name="Saito M."/>
            <person name="Fujiwara S."/>
            <person name="Sasa N."/>
            <person name="Akimitsu K."/>
            <person name="Gomi K."/>
            <person name="Konishi-Sugita S."/>
            <person name="Hamano K."/>
            <person name="Kataoka I."/>
        </authorList>
    </citation>
    <scope>NUCLEOTIDE SEQUENCE [LARGE SCALE GENOMIC DNA]</scope>
    <source>
        <strain evidence="1 2">MAFF212211</strain>
    </source>
</reference>
<organism evidence="1 2">
    <name type="scientific">Pseudomonas syringae pv. actinidiae</name>
    <dbReference type="NCBI Taxonomy" id="103796"/>
    <lineage>
        <taxon>Bacteria</taxon>
        <taxon>Pseudomonadati</taxon>
        <taxon>Pseudomonadota</taxon>
        <taxon>Gammaproteobacteria</taxon>
        <taxon>Pseudomonadales</taxon>
        <taxon>Pseudomonadaceae</taxon>
        <taxon>Pseudomonas</taxon>
        <taxon>Pseudomonas syringae</taxon>
    </lineage>
</organism>
<keyword evidence="1" id="KW-0804">Transcription</keyword>
<sequence length="148" mass="15993">MGFWNLRPIPDWAICTSLICVRSSVSPNHALPWLGRVLPVMTSISVVLPAPLGPMMQRSSPTPMYRFRSFSALKPSKLTLMSSRVRIVPCRVFSPLPALLPRPTASRLVPASELGASIGSSMNEGVGVVFIARSFSSASRSRPWAGTA</sequence>
<accession>A0AAN4Q1D0</accession>